<dbReference type="EMBL" id="JAULSR010000003">
    <property type="protein sequence ID" value="KAK0625494.1"/>
    <property type="molecule type" value="Genomic_DNA"/>
</dbReference>
<proteinExistence type="predicted"/>
<keyword evidence="3" id="KW-1185">Reference proteome</keyword>
<comment type="caution">
    <text evidence="2">The sequence shown here is derived from an EMBL/GenBank/DDBJ whole genome shotgun (WGS) entry which is preliminary data.</text>
</comment>
<sequence length="176" mass="18735">MSFGLPHNDKQQGPAKPFKSGMAPRGCRRVGHDKFGQWSSSVMNTDFGSNSQVVQDIRAILLPTYDIAHICLNVEAAEAELPLICSGVLETNQSSGLGSNAGLPPLERRVPQAVIFGGGLPDDLVDRVKAAVLSKAPDVKPIQISREEIFAAGATGPDPEVIARLLRAKLAEQLSI</sequence>
<gene>
    <name evidence="2" type="ORF">B0T17DRAFT_508480</name>
</gene>
<evidence type="ECO:0000313" key="2">
    <source>
        <dbReference type="EMBL" id="KAK0625494.1"/>
    </source>
</evidence>
<evidence type="ECO:0000313" key="3">
    <source>
        <dbReference type="Proteomes" id="UP001174934"/>
    </source>
</evidence>
<accession>A0AA39X1D1</accession>
<dbReference type="AlphaFoldDB" id="A0AA39X1D1"/>
<feature type="region of interest" description="Disordered" evidence="1">
    <location>
        <begin position="1"/>
        <end position="25"/>
    </location>
</feature>
<reference evidence="2" key="1">
    <citation type="submission" date="2023-06" db="EMBL/GenBank/DDBJ databases">
        <title>Genome-scale phylogeny and comparative genomics of the fungal order Sordariales.</title>
        <authorList>
            <consortium name="Lawrence Berkeley National Laboratory"/>
            <person name="Hensen N."/>
            <person name="Bonometti L."/>
            <person name="Westerberg I."/>
            <person name="Brannstrom I.O."/>
            <person name="Guillou S."/>
            <person name="Cros-Aarteil S."/>
            <person name="Calhoun S."/>
            <person name="Haridas S."/>
            <person name="Kuo A."/>
            <person name="Mondo S."/>
            <person name="Pangilinan J."/>
            <person name="Riley R."/>
            <person name="LaButti K."/>
            <person name="Andreopoulos B."/>
            <person name="Lipzen A."/>
            <person name="Chen C."/>
            <person name="Yanf M."/>
            <person name="Daum C."/>
            <person name="Ng V."/>
            <person name="Clum A."/>
            <person name="Steindorff A."/>
            <person name="Ohm R."/>
            <person name="Martin F."/>
            <person name="Silar P."/>
            <person name="Natvig D."/>
            <person name="Lalanne C."/>
            <person name="Gautier V."/>
            <person name="Ament-velasquez S.L."/>
            <person name="Kruys A."/>
            <person name="Hutchinson M.I."/>
            <person name="Powell A.J."/>
            <person name="Barry K."/>
            <person name="Miller A.N."/>
            <person name="Grigoriev I.V."/>
            <person name="Debuchy R."/>
            <person name="Gladieux P."/>
            <person name="Thoren M.H."/>
            <person name="Johannesson H."/>
        </authorList>
    </citation>
    <scope>NUCLEOTIDE SEQUENCE</scope>
    <source>
        <strain evidence="2">SMH3391-2</strain>
    </source>
</reference>
<name>A0AA39X1D1_9PEZI</name>
<evidence type="ECO:0000256" key="1">
    <source>
        <dbReference type="SAM" id="MobiDB-lite"/>
    </source>
</evidence>
<organism evidence="2 3">
    <name type="scientific">Bombardia bombarda</name>
    <dbReference type="NCBI Taxonomy" id="252184"/>
    <lineage>
        <taxon>Eukaryota</taxon>
        <taxon>Fungi</taxon>
        <taxon>Dikarya</taxon>
        <taxon>Ascomycota</taxon>
        <taxon>Pezizomycotina</taxon>
        <taxon>Sordariomycetes</taxon>
        <taxon>Sordariomycetidae</taxon>
        <taxon>Sordariales</taxon>
        <taxon>Lasiosphaeriaceae</taxon>
        <taxon>Bombardia</taxon>
    </lineage>
</organism>
<protein>
    <submittedName>
        <fullName evidence="2">Uncharacterized protein</fullName>
    </submittedName>
</protein>
<dbReference type="Proteomes" id="UP001174934">
    <property type="component" value="Unassembled WGS sequence"/>
</dbReference>